<sequence length="207" mass="23765">MDRWGHLCAEFSGVTADWTKLFLSPMVLERPVAPPRGEEGEQTVTSLMMETLLALDGLHEGTGEFTEEGRVQETYLLTHNMLQSGKVNPRAAGRGSHGDYVQVLDSLCGRHRDYVQVLDSLQGRHRDYVQVLDSLRGRHGDYVQVLDSLRGRHRDYVQVLDSLRGRHRDYVQVLDSLRGRHRDYVQVLDSLRGRHRDYVQVLDSLRD</sequence>
<dbReference type="AlphaFoldDB" id="A0A4U5TWD3"/>
<gene>
    <name evidence="1" type="ORF">D9C73_028594</name>
</gene>
<accession>A0A4U5TWD3</accession>
<proteinExistence type="predicted"/>
<dbReference type="EMBL" id="ML241094">
    <property type="protein sequence ID" value="TKS65803.1"/>
    <property type="molecule type" value="Genomic_DNA"/>
</dbReference>
<reference evidence="1 2" key="1">
    <citation type="submission" date="2019-01" db="EMBL/GenBank/DDBJ databases">
        <title>Genome Assembly of Collichthys lucidus.</title>
        <authorList>
            <person name="Cai M."/>
            <person name="Xiao S."/>
        </authorList>
    </citation>
    <scope>NUCLEOTIDE SEQUENCE [LARGE SCALE GENOMIC DNA]</scope>
    <source>
        <strain evidence="1">JT15FE1705JMU</strain>
        <tissue evidence="1">Muscle</tissue>
    </source>
</reference>
<evidence type="ECO:0000313" key="2">
    <source>
        <dbReference type="Proteomes" id="UP000298787"/>
    </source>
</evidence>
<keyword evidence="2" id="KW-1185">Reference proteome</keyword>
<evidence type="ECO:0000313" key="1">
    <source>
        <dbReference type="EMBL" id="TKS65803.1"/>
    </source>
</evidence>
<name>A0A4U5TWD3_COLLU</name>
<organism evidence="1 2">
    <name type="scientific">Collichthys lucidus</name>
    <name type="common">Big head croaker</name>
    <name type="synonym">Sciaena lucida</name>
    <dbReference type="NCBI Taxonomy" id="240159"/>
    <lineage>
        <taxon>Eukaryota</taxon>
        <taxon>Metazoa</taxon>
        <taxon>Chordata</taxon>
        <taxon>Craniata</taxon>
        <taxon>Vertebrata</taxon>
        <taxon>Euteleostomi</taxon>
        <taxon>Actinopterygii</taxon>
        <taxon>Neopterygii</taxon>
        <taxon>Teleostei</taxon>
        <taxon>Neoteleostei</taxon>
        <taxon>Acanthomorphata</taxon>
        <taxon>Eupercaria</taxon>
        <taxon>Sciaenidae</taxon>
        <taxon>Collichthys</taxon>
    </lineage>
</organism>
<protein>
    <submittedName>
        <fullName evidence="1">Uncharacterized protein</fullName>
    </submittedName>
</protein>
<dbReference type="Proteomes" id="UP000298787">
    <property type="component" value="Unassembled WGS sequence"/>
</dbReference>